<dbReference type="EMBL" id="LR796871">
    <property type="protein sequence ID" value="CAB4171939.1"/>
    <property type="molecule type" value="Genomic_DNA"/>
</dbReference>
<reference evidence="1" key="1">
    <citation type="submission" date="2020-05" db="EMBL/GenBank/DDBJ databases">
        <authorList>
            <person name="Chiriac C."/>
            <person name="Salcher M."/>
            <person name="Ghai R."/>
            <person name="Kavagutti S V."/>
        </authorList>
    </citation>
    <scope>NUCLEOTIDE SEQUENCE</scope>
</reference>
<accession>A0A6J5PJH8</accession>
<evidence type="ECO:0000313" key="1">
    <source>
        <dbReference type="EMBL" id="CAB4171939.1"/>
    </source>
</evidence>
<sequence>MSSLLDSILSQTSWGAVEEELQVRKDLLLRQIVYDNLSYENYLRLSGEVKGIDFVLKLKSRRLSSV</sequence>
<protein>
    <submittedName>
        <fullName evidence="1">Uncharacterized protein</fullName>
    </submittedName>
</protein>
<gene>
    <name evidence="1" type="ORF">UFOVP929_32</name>
</gene>
<name>A0A6J5PJH8_9CAUD</name>
<proteinExistence type="predicted"/>
<organism evidence="1">
    <name type="scientific">uncultured Caudovirales phage</name>
    <dbReference type="NCBI Taxonomy" id="2100421"/>
    <lineage>
        <taxon>Viruses</taxon>
        <taxon>Duplodnaviria</taxon>
        <taxon>Heunggongvirae</taxon>
        <taxon>Uroviricota</taxon>
        <taxon>Caudoviricetes</taxon>
        <taxon>Peduoviridae</taxon>
        <taxon>Maltschvirus</taxon>
        <taxon>Maltschvirus maltsch</taxon>
    </lineage>
</organism>